<keyword evidence="3" id="KW-1185">Reference proteome</keyword>
<dbReference type="RefSeq" id="WP_188876364.1">
    <property type="nucleotide sequence ID" value="NZ_BMPF01000001.1"/>
</dbReference>
<dbReference type="Pfam" id="PF23960">
    <property type="entry name" value="DUF7289"/>
    <property type="match status" value="1"/>
</dbReference>
<evidence type="ECO:0000313" key="2">
    <source>
        <dbReference type="EMBL" id="GGL20878.1"/>
    </source>
</evidence>
<dbReference type="InterPro" id="IPR055729">
    <property type="entry name" value="DUF7305"/>
</dbReference>
<organism evidence="2 3">
    <name type="scientific">Halarchaeum grantii</name>
    <dbReference type="NCBI Taxonomy" id="1193105"/>
    <lineage>
        <taxon>Archaea</taxon>
        <taxon>Methanobacteriati</taxon>
        <taxon>Methanobacteriota</taxon>
        <taxon>Stenosarchaea group</taxon>
        <taxon>Halobacteria</taxon>
        <taxon>Halobacteriales</taxon>
        <taxon>Halobacteriaceae</taxon>
    </lineage>
</organism>
<dbReference type="InterPro" id="IPR055713">
    <property type="entry name" value="DUF7289"/>
</dbReference>
<feature type="domain" description="DUF7305" evidence="1">
    <location>
        <begin position="337"/>
        <end position="517"/>
    </location>
</feature>
<evidence type="ECO:0000259" key="1">
    <source>
        <dbReference type="Pfam" id="PF23981"/>
    </source>
</evidence>
<reference evidence="2 3" key="1">
    <citation type="journal article" date="2019" name="Int. J. Syst. Evol. Microbiol.">
        <title>The Global Catalogue of Microorganisms (GCM) 10K type strain sequencing project: providing services to taxonomists for standard genome sequencing and annotation.</title>
        <authorList>
            <consortium name="The Broad Institute Genomics Platform"/>
            <consortium name="The Broad Institute Genome Sequencing Center for Infectious Disease"/>
            <person name="Wu L."/>
            <person name="Ma J."/>
        </authorList>
    </citation>
    <scope>NUCLEOTIDE SEQUENCE [LARGE SCALE GENOMIC DNA]</scope>
    <source>
        <strain evidence="2 3">JCM 19585</strain>
    </source>
</reference>
<dbReference type="AlphaFoldDB" id="A0A830F592"/>
<name>A0A830F592_9EURY</name>
<comment type="caution">
    <text evidence="2">The sequence shown here is derived from an EMBL/GenBank/DDBJ whole genome shotgun (WGS) entry which is preliminary data.</text>
</comment>
<accession>A0A830F592</accession>
<sequence length="554" mass="56481">MSQSRAQSSVVGVALLLGFTLLVVGATVTLGYGAISSSTDAVAVNQAENSLSQFDSAASEVALGSSDARRVDLGGTDRGVRVSDAGRLTVSVTNLSTGTPETLVDESLGAVVFSRGDRQVAYQGGGVWRDGQVVSPPEVHYTDGTLTLPVVTVHGAASGSDLLVRRGGDPVRVFPTGNHSNPFTGMRVNVTVSGPYYEGWATYFRERTDGTVSVDETERTTTLTLTNPPPQTPVEAGVISGAAGTTLQGGADIDGYDSREGDYVATKAETGRVSIAGNIALSNGGHLRGNLTVGGTATIDGGSTVTGAVHYGGSRPTVTGGGSVGTLSSGATPLQPASTAGAVRTMVDEARSRNDNGDVSVIDGTTLNCDDDPCTIPAGTYYLSGFNPDWHDVELNTTDGDVTLVVDGDFYLANGAKLSVTGPGRGDVYVTGDVDVTGGGRVSVPGDDATRFWLYPLPSSAVTFHNGVGYTGIVYGPGGGDQAGATITVESGVHVYGALVGNVRELANGAHVHYDHAAGASLPDTVSALEDPPASISYLHVSVEHLNVTDARAG</sequence>
<dbReference type="Proteomes" id="UP000628840">
    <property type="component" value="Unassembled WGS sequence"/>
</dbReference>
<dbReference type="EMBL" id="BMPF01000001">
    <property type="protein sequence ID" value="GGL20878.1"/>
    <property type="molecule type" value="Genomic_DNA"/>
</dbReference>
<dbReference type="OrthoDB" id="148042at2157"/>
<gene>
    <name evidence="2" type="ORF">GCM10009037_00220</name>
</gene>
<protein>
    <recommendedName>
        <fullName evidence="1">DUF7305 domain-containing protein</fullName>
    </recommendedName>
</protein>
<evidence type="ECO:0000313" key="3">
    <source>
        <dbReference type="Proteomes" id="UP000628840"/>
    </source>
</evidence>
<dbReference type="Pfam" id="PF23981">
    <property type="entry name" value="DUF7305"/>
    <property type="match status" value="1"/>
</dbReference>
<proteinExistence type="predicted"/>